<dbReference type="AlphaFoldDB" id="A0A239VDZ9"/>
<dbReference type="OrthoDB" id="4552208at2"/>
<gene>
    <name evidence="1" type="ORF">SAMEA4475696_00978</name>
</gene>
<name>A0A239VDZ9_9MICO</name>
<dbReference type="EMBL" id="LT906453">
    <property type="protein sequence ID" value="SNV20330.1"/>
    <property type="molecule type" value="Genomic_DNA"/>
</dbReference>
<keyword evidence="2" id="KW-1185">Reference proteome</keyword>
<dbReference type="SUPFAM" id="SSF53448">
    <property type="entry name" value="Nucleotide-diphospho-sugar transferases"/>
    <property type="match status" value="1"/>
</dbReference>
<evidence type="ECO:0008006" key="3">
    <source>
        <dbReference type="Google" id="ProtNLM"/>
    </source>
</evidence>
<evidence type="ECO:0000313" key="1">
    <source>
        <dbReference type="EMBL" id="SNV20330.1"/>
    </source>
</evidence>
<organism evidence="1 2">
    <name type="scientific">Dermatophilus congolensis</name>
    <dbReference type="NCBI Taxonomy" id="1863"/>
    <lineage>
        <taxon>Bacteria</taxon>
        <taxon>Bacillati</taxon>
        <taxon>Actinomycetota</taxon>
        <taxon>Actinomycetes</taxon>
        <taxon>Micrococcales</taxon>
        <taxon>Dermatophilaceae</taxon>
        <taxon>Dermatophilus</taxon>
    </lineage>
</organism>
<evidence type="ECO:0000313" key="2">
    <source>
        <dbReference type="Proteomes" id="UP000242637"/>
    </source>
</evidence>
<protein>
    <recommendedName>
        <fullName evidence="3">Mycofactocin system glycosyltransferase</fullName>
    </recommendedName>
</protein>
<dbReference type="GeneID" id="63460575"/>
<dbReference type="Proteomes" id="UP000242637">
    <property type="component" value="Chromosome 1"/>
</dbReference>
<reference evidence="1 2" key="1">
    <citation type="submission" date="2017-06" db="EMBL/GenBank/DDBJ databases">
        <authorList>
            <consortium name="Pathogen Informatics"/>
        </authorList>
    </citation>
    <scope>NUCLEOTIDE SEQUENCE [LARGE SCALE GENOMIC DNA]</scope>
    <source>
        <strain evidence="1 2">NCTC13039</strain>
    </source>
</reference>
<dbReference type="InterPro" id="IPR029044">
    <property type="entry name" value="Nucleotide-diphossugar_trans"/>
</dbReference>
<dbReference type="KEGG" id="dco:SAMEA4475696_0978"/>
<dbReference type="RefSeq" id="WP_154657627.1">
    <property type="nucleotide sequence ID" value="NZ_JAAFNI010000001.1"/>
</dbReference>
<dbReference type="STRING" id="1121387.GCA_000429885_01109"/>
<proteinExistence type="predicted"/>
<sequence length="336" mass="34897">MSVSPNRAVRVVVAVTTQRSSGRLPVLLRGLAEQIQASAQPGRFAVLVADESAEVVTARVTKQALAGVAGGVVGLRHTAPARVRNAQVGTVLRRFPAVEWLIFLSDDCHVRAGWLSAMDAALECSGDVVRGAVVSQLPARAARWDRLVVDDDMRGRWTWPSGIGMGLVNVAVRADVFRAKSGPWFDPQCGTAREVDESFVLSCRRAGATVTAVAGATIARRIVEPGINVSRAVQGVFTQARGQGRLECAQGGVLQGSGGVARSCGHVVRDLAAAVVHRDSDALVLAALASVRVVGGGVGVVEGLRQSHARTVPDKSSRVSGESVAGGASVVSLPLG</sequence>
<accession>A0A239VDZ9</accession>